<comment type="function">
    <text evidence="9">Esterase involved in the hydrolysis of xylan, a major structural heterogeneous polysaccharide found in plant biomass representing the second most abundant polysaccharide in the biosphere, after cellulose.</text>
</comment>
<dbReference type="Proteomes" id="UP001275084">
    <property type="component" value="Unassembled WGS sequence"/>
</dbReference>
<dbReference type="PANTHER" id="PTHR43037">
    <property type="entry name" value="UNNAMED PRODUCT-RELATED"/>
    <property type="match status" value="1"/>
</dbReference>
<evidence type="ECO:0000256" key="3">
    <source>
        <dbReference type="ARBA" id="ARBA00022525"/>
    </source>
</evidence>
<evidence type="ECO:0000256" key="9">
    <source>
        <dbReference type="RuleBase" id="RU367147"/>
    </source>
</evidence>
<accession>A0AAJ0HH32</accession>
<dbReference type="SUPFAM" id="SSF53474">
    <property type="entry name" value="alpha/beta-Hydrolases"/>
    <property type="match status" value="2"/>
</dbReference>
<evidence type="ECO:0000256" key="7">
    <source>
        <dbReference type="ARBA" id="ARBA00023277"/>
    </source>
</evidence>
<dbReference type="GO" id="GO:0005576">
    <property type="term" value="C:extracellular region"/>
    <property type="evidence" value="ECO:0007669"/>
    <property type="project" value="UniProtKB-SubCell"/>
</dbReference>
<organism evidence="10 11">
    <name type="scientific">Lasiosphaeria hispida</name>
    <dbReference type="NCBI Taxonomy" id="260671"/>
    <lineage>
        <taxon>Eukaryota</taxon>
        <taxon>Fungi</taxon>
        <taxon>Dikarya</taxon>
        <taxon>Ascomycota</taxon>
        <taxon>Pezizomycotina</taxon>
        <taxon>Sordariomycetes</taxon>
        <taxon>Sordariomycetidae</taxon>
        <taxon>Sordariales</taxon>
        <taxon>Lasiosphaeriaceae</taxon>
        <taxon>Lasiosphaeria</taxon>
    </lineage>
</organism>
<keyword evidence="3 9" id="KW-0964">Secreted</keyword>
<evidence type="ECO:0000256" key="5">
    <source>
        <dbReference type="ARBA" id="ARBA00022801"/>
    </source>
</evidence>
<dbReference type="AlphaFoldDB" id="A0AAJ0HH32"/>
<dbReference type="InterPro" id="IPR050955">
    <property type="entry name" value="Plant_Biomass_Hydrol_Est"/>
</dbReference>
<feature type="chain" id="PRO_5042315120" description="Carboxylic ester hydrolase" evidence="9">
    <location>
        <begin position="25"/>
        <end position="299"/>
    </location>
</feature>
<dbReference type="GO" id="GO:0045493">
    <property type="term" value="P:xylan catabolic process"/>
    <property type="evidence" value="ECO:0007669"/>
    <property type="project" value="UniProtKB-UniRule"/>
</dbReference>
<dbReference type="NCBIfam" id="TIGR01840">
    <property type="entry name" value="esterase_phb"/>
    <property type="match status" value="1"/>
</dbReference>
<dbReference type="EC" id="3.1.1.-" evidence="9"/>
<dbReference type="InterPro" id="IPR029058">
    <property type="entry name" value="AB_hydrolase_fold"/>
</dbReference>
<evidence type="ECO:0000256" key="8">
    <source>
        <dbReference type="ARBA" id="ARBA00023326"/>
    </source>
</evidence>
<reference evidence="10" key="1">
    <citation type="journal article" date="2023" name="Mol. Phylogenet. Evol.">
        <title>Genome-scale phylogeny and comparative genomics of the fungal order Sordariales.</title>
        <authorList>
            <person name="Hensen N."/>
            <person name="Bonometti L."/>
            <person name="Westerberg I."/>
            <person name="Brannstrom I.O."/>
            <person name="Guillou S."/>
            <person name="Cros-Aarteil S."/>
            <person name="Calhoun S."/>
            <person name="Haridas S."/>
            <person name="Kuo A."/>
            <person name="Mondo S."/>
            <person name="Pangilinan J."/>
            <person name="Riley R."/>
            <person name="LaButti K."/>
            <person name="Andreopoulos B."/>
            <person name="Lipzen A."/>
            <person name="Chen C."/>
            <person name="Yan M."/>
            <person name="Daum C."/>
            <person name="Ng V."/>
            <person name="Clum A."/>
            <person name="Steindorff A."/>
            <person name="Ohm R.A."/>
            <person name="Martin F."/>
            <person name="Silar P."/>
            <person name="Natvig D.O."/>
            <person name="Lalanne C."/>
            <person name="Gautier V."/>
            <person name="Ament-Velasquez S.L."/>
            <person name="Kruys A."/>
            <person name="Hutchinson M.I."/>
            <person name="Powell A.J."/>
            <person name="Barry K."/>
            <person name="Miller A.N."/>
            <person name="Grigoriev I.V."/>
            <person name="Debuchy R."/>
            <person name="Gladieux P."/>
            <person name="Hiltunen Thoren M."/>
            <person name="Johannesson H."/>
        </authorList>
    </citation>
    <scope>NUCLEOTIDE SEQUENCE</scope>
    <source>
        <strain evidence="10">CBS 955.72</strain>
    </source>
</reference>
<comment type="similarity">
    <text evidence="9">Belongs to the carbohydrate esterase 1 (CE1) family.</text>
</comment>
<protein>
    <recommendedName>
        <fullName evidence="9">Carboxylic ester hydrolase</fullName>
        <ecNumber evidence="9">3.1.1.-</ecNumber>
    </recommendedName>
</protein>
<keyword evidence="4 9" id="KW-0732">Signal</keyword>
<dbReference type="GO" id="GO:0052689">
    <property type="term" value="F:carboxylic ester hydrolase activity"/>
    <property type="evidence" value="ECO:0007669"/>
    <property type="project" value="UniProtKB-KW"/>
</dbReference>
<evidence type="ECO:0000256" key="4">
    <source>
        <dbReference type="ARBA" id="ARBA00022729"/>
    </source>
</evidence>
<comment type="caution">
    <text evidence="10">The sequence shown here is derived from an EMBL/GenBank/DDBJ whole genome shotgun (WGS) entry which is preliminary data.</text>
</comment>
<keyword evidence="2 9" id="KW-0719">Serine esterase</keyword>
<evidence type="ECO:0000313" key="11">
    <source>
        <dbReference type="Proteomes" id="UP001275084"/>
    </source>
</evidence>
<dbReference type="PANTHER" id="PTHR43037:SF3">
    <property type="entry name" value="FERULOYL ESTERASE B"/>
    <property type="match status" value="1"/>
</dbReference>
<feature type="signal peptide" evidence="9">
    <location>
        <begin position="1"/>
        <end position="24"/>
    </location>
</feature>
<name>A0AAJ0HH32_9PEZI</name>
<keyword evidence="8 9" id="KW-0624">Polysaccharide degradation</keyword>
<reference evidence="10" key="2">
    <citation type="submission" date="2023-06" db="EMBL/GenBank/DDBJ databases">
        <authorList>
            <consortium name="Lawrence Berkeley National Laboratory"/>
            <person name="Haridas S."/>
            <person name="Hensen N."/>
            <person name="Bonometti L."/>
            <person name="Westerberg I."/>
            <person name="Brannstrom I.O."/>
            <person name="Guillou S."/>
            <person name="Cros-Aarteil S."/>
            <person name="Calhoun S."/>
            <person name="Kuo A."/>
            <person name="Mondo S."/>
            <person name="Pangilinan J."/>
            <person name="Riley R."/>
            <person name="Labutti K."/>
            <person name="Andreopoulos B."/>
            <person name="Lipzen A."/>
            <person name="Chen C."/>
            <person name="Yanf M."/>
            <person name="Daum C."/>
            <person name="Ng V."/>
            <person name="Clum A."/>
            <person name="Steindorff A."/>
            <person name="Ohm R."/>
            <person name="Martin F."/>
            <person name="Silar P."/>
            <person name="Natvig D."/>
            <person name="Lalanne C."/>
            <person name="Gautier V."/>
            <person name="Ament-Velasquez S.L."/>
            <person name="Kruys A."/>
            <person name="Hutchinson M.I."/>
            <person name="Powell A.J."/>
            <person name="Barry K."/>
            <person name="Miller A.N."/>
            <person name="Grigoriev I.V."/>
            <person name="Debuchy R."/>
            <person name="Gladieux P."/>
            <person name="Thoren M.H."/>
            <person name="Johannesson H."/>
        </authorList>
    </citation>
    <scope>NUCLEOTIDE SEQUENCE</scope>
    <source>
        <strain evidence="10">CBS 955.72</strain>
    </source>
</reference>
<evidence type="ECO:0000256" key="1">
    <source>
        <dbReference type="ARBA" id="ARBA00004613"/>
    </source>
</evidence>
<dbReference type="InterPro" id="IPR010126">
    <property type="entry name" value="Esterase_phb"/>
</dbReference>
<comment type="subcellular location">
    <subcellularLocation>
        <location evidence="1 9">Secreted</location>
    </subcellularLocation>
</comment>
<sequence length="299" mass="31458">MVGICLGLLALALSNIGAVLPAQAAQNALTPINDWGENPSKLELQIYAPTKIATKPAIILALHFCGGTGPVYAQTTKYNTLADTKGFVVLYPSSKKDNNCWDVATTKTLTHGGGGDSTGLANMIKWAIAKYNADPAKVFVTGSSSGCMMSNVMAATYPELFAAVSCYSGVAAGCLAGSPGSSPQSADPTCASGKNVKTGAQWATQLRAMYPGYNGSYPRIQTWHGEADNFVNYPNLAEQLKQWSAVLDVPFTKNNTNTPQSGYTQLVYGDGTKLVGYSAKGVGHTVPAHEDADLKWFGL</sequence>
<keyword evidence="7 9" id="KW-0119">Carbohydrate metabolism</keyword>
<dbReference type="Pfam" id="PF10503">
    <property type="entry name" value="Esterase_PHB"/>
    <property type="match status" value="1"/>
</dbReference>
<evidence type="ECO:0000256" key="6">
    <source>
        <dbReference type="ARBA" id="ARBA00023180"/>
    </source>
</evidence>
<keyword evidence="11" id="KW-1185">Reference proteome</keyword>
<proteinExistence type="inferred from homology"/>
<gene>
    <name evidence="10" type="ORF">B0T25DRAFT_517815</name>
</gene>
<evidence type="ECO:0000256" key="2">
    <source>
        <dbReference type="ARBA" id="ARBA00022487"/>
    </source>
</evidence>
<keyword evidence="5 9" id="KW-0378">Hydrolase</keyword>
<keyword evidence="6" id="KW-0325">Glycoprotein</keyword>
<dbReference type="Gene3D" id="3.40.50.1820">
    <property type="entry name" value="alpha/beta hydrolase"/>
    <property type="match status" value="1"/>
</dbReference>
<evidence type="ECO:0000313" key="10">
    <source>
        <dbReference type="EMBL" id="KAK3352571.1"/>
    </source>
</evidence>
<dbReference type="EMBL" id="JAUIQD010000004">
    <property type="protein sequence ID" value="KAK3352571.1"/>
    <property type="molecule type" value="Genomic_DNA"/>
</dbReference>